<dbReference type="KEGG" id="clc:Calla_0295"/>
<reference evidence="2 3" key="1">
    <citation type="submission" date="2011-08" db="EMBL/GenBank/DDBJ databases">
        <title>Complete sequence of Caldicellulosiruptor lactoaceticus 6A.</title>
        <authorList>
            <consortium name="US DOE Joint Genome Institute"/>
            <person name="Lucas S."/>
            <person name="Han J."/>
            <person name="Lapidus A."/>
            <person name="Cheng J.-F."/>
            <person name="Goodwin L."/>
            <person name="Pitluck S."/>
            <person name="Peters L."/>
            <person name="Davenport K."/>
            <person name="Detter J.C."/>
            <person name="Han C."/>
            <person name="Tapia R."/>
            <person name="Land M."/>
            <person name="Hauser L."/>
            <person name="Kyrpides N."/>
            <person name="Ivanova N."/>
            <person name="Ovchinnikova G."/>
            <person name="Pagani I."/>
            <person name="Blumer-Schuette S.E."/>
            <person name="Kelly R.M."/>
            <person name="Woyke T."/>
        </authorList>
    </citation>
    <scope>NUCLEOTIDE SEQUENCE [LARGE SCALE GENOMIC DNA]</scope>
    <source>
        <strain evidence="2 3">6A</strain>
    </source>
</reference>
<evidence type="ECO:0008006" key="4">
    <source>
        <dbReference type="Google" id="ProtNLM"/>
    </source>
</evidence>
<name>G2PX12_9FIRM</name>
<feature type="transmembrane region" description="Helical" evidence="1">
    <location>
        <begin position="40"/>
        <end position="63"/>
    </location>
</feature>
<evidence type="ECO:0000313" key="2">
    <source>
        <dbReference type="EMBL" id="AEM72967.1"/>
    </source>
</evidence>
<feature type="transmembrane region" description="Helical" evidence="1">
    <location>
        <begin position="6"/>
        <end position="28"/>
    </location>
</feature>
<keyword evidence="1" id="KW-1133">Transmembrane helix</keyword>
<accession>G2PX12</accession>
<evidence type="ECO:0000313" key="3">
    <source>
        <dbReference type="Proteomes" id="UP000009257"/>
    </source>
</evidence>
<gene>
    <name evidence="2" type="ORF">Calla_0295</name>
</gene>
<keyword evidence="1" id="KW-0472">Membrane</keyword>
<protein>
    <recommendedName>
        <fullName evidence="4">Cytochrome c biogenesis protein transmembrane region</fullName>
    </recommendedName>
</protein>
<proteinExistence type="predicted"/>
<dbReference type="AlphaFoldDB" id="G2PX12"/>
<evidence type="ECO:0000256" key="1">
    <source>
        <dbReference type="SAM" id="Phobius"/>
    </source>
</evidence>
<feature type="transmembrane region" description="Helical" evidence="1">
    <location>
        <begin position="129"/>
        <end position="158"/>
    </location>
</feature>
<sequence>MLESLVLGFISGISPCFISIFIFTLMIALNSKKPHIKIMFFLTGVFTCMLLFSMVSISIFSAFSSTKTLNILVNFFGFVFSVIFAFLNFLDYYNLKNKKLNKVKLKTKSEIRTKIENLIKKYSTSAQPLFLWLLFLAGGLSTISILSCSGGIIISFVLKQSNVDISSLLFS</sequence>
<dbReference type="Proteomes" id="UP000009257">
    <property type="component" value="Chromosome"/>
</dbReference>
<dbReference type="HOGENOM" id="CLU_1560125_0_0_9"/>
<feature type="transmembrane region" description="Helical" evidence="1">
    <location>
        <begin position="69"/>
        <end position="90"/>
    </location>
</feature>
<organism evidence="2 3">
    <name type="scientific">Caldicellulosiruptor acetigenus 6A</name>
    <dbReference type="NCBI Taxonomy" id="632516"/>
    <lineage>
        <taxon>Bacteria</taxon>
        <taxon>Bacillati</taxon>
        <taxon>Bacillota</taxon>
        <taxon>Bacillota incertae sedis</taxon>
        <taxon>Caldicellulosiruptorales</taxon>
        <taxon>Caldicellulosiruptoraceae</taxon>
        <taxon>Caldicellulosiruptor</taxon>
    </lineage>
</organism>
<keyword evidence="1" id="KW-0812">Transmembrane</keyword>
<dbReference type="EMBL" id="CP003001">
    <property type="protein sequence ID" value="AEM72967.1"/>
    <property type="molecule type" value="Genomic_DNA"/>
</dbReference>